<dbReference type="PROSITE" id="PS50234">
    <property type="entry name" value="VWFA"/>
    <property type="match status" value="1"/>
</dbReference>
<evidence type="ECO:0000313" key="9">
    <source>
        <dbReference type="Proteomes" id="UP000287798"/>
    </source>
</evidence>
<dbReference type="Gene3D" id="3.40.50.410">
    <property type="entry name" value="von Willebrand factor, type A domain"/>
    <property type="match status" value="1"/>
</dbReference>
<dbReference type="Proteomes" id="UP000287798">
    <property type="component" value="Unassembled WGS sequence"/>
</dbReference>
<dbReference type="InterPro" id="IPR036465">
    <property type="entry name" value="vWFA_dom_sf"/>
</dbReference>
<reference evidence="8 9" key="1">
    <citation type="journal article" date="2010" name="Int. J. Syst. Evol. Microbiol.">
        <title>Thiohalobacter thiocyanaticus gen. nov., sp. nov., a moderately halophilic, sulfur-oxidizing gammaproteobacterium from hypersaline lakes, that utilizes thiocyanate.</title>
        <authorList>
            <person name="Sorokin D.Y."/>
            <person name="Kovaleva O.L."/>
            <person name="Tourova T.P."/>
            <person name="Muyzer G."/>
        </authorList>
    </citation>
    <scope>NUCLEOTIDE SEQUENCE [LARGE SCALE GENOMIC DNA]</scope>
    <source>
        <strain evidence="8 9">Hrh1</strain>
    </source>
</reference>
<dbReference type="InterPro" id="IPR013783">
    <property type="entry name" value="Ig-like_fold"/>
</dbReference>
<dbReference type="CDD" id="cd00198">
    <property type="entry name" value="vWFA"/>
    <property type="match status" value="1"/>
</dbReference>
<gene>
    <name evidence="8" type="ORF">D6C00_06295</name>
</gene>
<dbReference type="NCBIfam" id="NF041940">
    <property type="entry name" value="choice_anch_X"/>
    <property type="match status" value="1"/>
</dbReference>
<protein>
    <submittedName>
        <fullName evidence="8">Choice-of-anchor D domain-containing protein</fullName>
    </submittedName>
</protein>
<dbReference type="Pfam" id="PF00092">
    <property type="entry name" value="VWA"/>
    <property type="match status" value="1"/>
</dbReference>
<dbReference type="NCBIfam" id="NF012200">
    <property type="entry name" value="choice_anch_D"/>
    <property type="match status" value="2"/>
</dbReference>
<evidence type="ECO:0000313" key="8">
    <source>
        <dbReference type="EMBL" id="RRQ21589.1"/>
    </source>
</evidence>
<dbReference type="SUPFAM" id="SSF53300">
    <property type="entry name" value="vWA-like"/>
    <property type="match status" value="1"/>
</dbReference>
<dbReference type="InterPro" id="IPR002035">
    <property type="entry name" value="VWF_A"/>
</dbReference>
<keyword evidence="6" id="KW-0812">Transmembrane</keyword>
<evidence type="ECO:0000256" key="6">
    <source>
        <dbReference type="SAM" id="Phobius"/>
    </source>
</evidence>
<keyword evidence="4" id="KW-0969">Cilium</keyword>
<dbReference type="SMART" id="SM00327">
    <property type="entry name" value="VWA"/>
    <property type="match status" value="1"/>
</dbReference>
<proteinExistence type="predicted"/>
<evidence type="ECO:0000256" key="5">
    <source>
        <dbReference type="ARBA" id="ARBA00023273"/>
    </source>
</evidence>
<feature type="domain" description="VWFA" evidence="7">
    <location>
        <begin position="576"/>
        <end position="778"/>
    </location>
</feature>
<evidence type="ECO:0000256" key="3">
    <source>
        <dbReference type="ARBA" id="ARBA00022490"/>
    </source>
</evidence>
<organism evidence="8 9">
    <name type="scientific">Thiohalobacter thiocyanaticus</name>
    <dbReference type="NCBI Taxonomy" id="585455"/>
    <lineage>
        <taxon>Bacteria</taxon>
        <taxon>Pseudomonadati</taxon>
        <taxon>Pseudomonadota</taxon>
        <taxon>Gammaproteobacteria</taxon>
        <taxon>Thiohalobacterales</taxon>
        <taxon>Thiohalobacteraceae</taxon>
        <taxon>Thiohalobacter</taxon>
    </lineage>
</organism>
<keyword evidence="6" id="KW-1133">Transmembrane helix</keyword>
<dbReference type="InterPro" id="IPR052614">
    <property type="entry name" value="CFAP65"/>
</dbReference>
<sequence>MMRHTVRHRWAHACDFHSLIIILLCWILPFSASAQFNPAVGPINDTIQFSAATSASSGPYSLTRSGLSFTVSRPGLVDFTFTAPGLLGASTEQAAHAFIGSDGLLIRSSSSTNIENRTTIVFKRLDTTDPVETLVNHQAFLSDQPNVQIRRSSDSLVLFTLTAHADSAINDTFDIALFRGDTGRHLCGMIPFNRDPGDQTSAEVLGSGGNATGLRITRTRPNFPNVTQDCALPQALFEITPQSIDFGEVANNQSPQLQVTLSNPGGPADDAIEVSAVATTAHCTPIGFTPQTLAPGDSVPLSIQLNPQNPPGQVASINEDIAITRNPAVGPAAINCQAESRDPVPVLSLSTNSLVFGQVNVGAAATRSLILSNTGEIDLTFQPVTGPTLAEFNLAPAGPIAAIPAGQSTTLTVSFTPSAAQVFNDSITFTTNDPASPTQPVSLTGTGHIPQPQFVMDPALNRFDYGEVEQGYRFGKGIRIRNPGDADLTFTVDVAGDGRFSFSDQPNQPGVGQQNLLPVTIPPMGERTFRVTFDARAPDGGPYNGTFDITSINDTNVPPTRTVDLEGSVIPGKTLDVALILDRSGSMNEPTADGSKAQTLRRASSLFLQLLRESAGDRVAIVGYNTQASLLEPLTQIDAQSRADLIDTVTNSTDLNPSGATSIAAGLLEGFGQLTDAGRDVRAALIVSDGKENTPAQTPGGPVDLNTIALPAGVGVHSLALGRQQDVDTARLTDIANRSGGTSQYTGDLTGLNVFDIEKFFLQVATTLLGQQPVLDPVYTIAPGQTFETPIPLIPADKEVTIALMFKQGVLPYTVIAPDGTAYPTASPPNGFGQSVEELPTARLFKLKLPTDEPQRYQGVWKLRVAHQGFVWVGDAKKRVQEQTGTPVSYAVAVAAGSNLRMFAFVSPQPAYPGDRIGLNASLAEEGAPVPGAAVEAIPTLPNGAAGTPVILHDDGMHNDGEAGDGEYGGEFTHTLQAGGYSFLFRASGSSARGGQFIREQVLGKTVLAHPDFTGTDPQGRDCCTPTLRLLRIIIVLLVIAVLLMLGRFWWSRQMRSAGQ</sequence>
<dbReference type="PANTHER" id="PTHR46127:SF1">
    <property type="entry name" value="CILIA- AND FLAGELLA-ASSOCIATED PROTEIN 65"/>
    <property type="match status" value="1"/>
</dbReference>
<dbReference type="Gene3D" id="2.60.40.10">
    <property type="entry name" value="Immunoglobulins"/>
    <property type="match status" value="3"/>
</dbReference>
<dbReference type="GO" id="GO:0005737">
    <property type="term" value="C:cytoplasm"/>
    <property type="evidence" value="ECO:0007669"/>
    <property type="project" value="UniProtKB-SubCell"/>
</dbReference>
<evidence type="ECO:0000256" key="2">
    <source>
        <dbReference type="ARBA" id="ARBA00004496"/>
    </source>
</evidence>
<comment type="caution">
    <text evidence="8">The sequence shown here is derived from an EMBL/GenBank/DDBJ whole genome shotgun (WGS) entry which is preliminary data.</text>
</comment>
<dbReference type="EMBL" id="QZMU01000001">
    <property type="protein sequence ID" value="RRQ21589.1"/>
    <property type="molecule type" value="Genomic_DNA"/>
</dbReference>
<accession>A0A426QIK5</accession>
<feature type="transmembrane region" description="Helical" evidence="6">
    <location>
        <begin position="1030"/>
        <end position="1051"/>
    </location>
</feature>
<keyword evidence="9" id="KW-1185">Reference proteome</keyword>
<evidence type="ECO:0000259" key="7">
    <source>
        <dbReference type="PROSITE" id="PS50234"/>
    </source>
</evidence>
<comment type="subcellular location">
    <subcellularLocation>
        <location evidence="1">Cell projection</location>
        <location evidence="1">Cilium</location>
    </subcellularLocation>
    <subcellularLocation>
        <location evidence="2">Cytoplasm</location>
    </subcellularLocation>
</comment>
<keyword evidence="3" id="KW-0963">Cytoplasm</keyword>
<keyword evidence="5" id="KW-0966">Cell projection</keyword>
<dbReference type="InterPro" id="IPR053879">
    <property type="entry name" value="HYDIN_VesB_CFA65-like_Ig"/>
</dbReference>
<evidence type="ECO:0000256" key="4">
    <source>
        <dbReference type="ARBA" id="ARBA00023069"/>
    </source>
</evidence>
<keyword evidence="6" id="KW-0472">Membrane</keyword>
<dbReference type="PANTHER" id="PTHR46127">
    <property type="entry name" value="CILIA- AND FLAGELLA-ASSOCIATED PROTEIN 65"/>
    <property type="match status" value="1"/>
</dbReference>
<evidence type="ECO:0000256" key="1">
    <source>
        <dbReference type="ARBA" id="ARBA00004138"/>
    </source>
</evidence>
<dbReference type="Pfam" id="PF22544">
    <property type="entry name" value="HYDIN_VesB_CFA65-like_Ig"/>
    <property type="match status" value="1"/>
</dbReference>
<dbReference type="AlphaFoldDB" id="A0A426QIK5"/>
<name>A0A426QIK5_9GAMM</name>